<feature type="domain" description="IRF-2BP1/2-like middle" evidence="7">
    <location>
        <begin position="152"/>
        <end position="297"/>
    </location>
</feature>
<feature type="compositionally biased region" description="Pro residues" evidence="4">
    <location>
        <begin position="104"/>
        <end position="113"/>
    </location>
</feature>
<dbReference type="STRING" id="75743.A0A401PQZ2"/>
<reference evidence="8 9" key="1">
    <citation type="journal article" date="2018" name="Nat. Ecol. Evol.">
        <title>Shark genomes provide insights into elasmobranch evolution and the origin of vertebrates.</title>
        <authorList>
            <person name="Hara Y"/>
            <person name="Yamaguchi K"/>
            <person name="Onimaru K"/>
            <person name="Kadota M"/>
            <person name="Koyanagi M"/>
            <person name="Keeley SD"/>
            <person name="Tatsumi K"/>
            <person name="Tanaka K"/>
            <person name="Motone F"/>
            <person name="Kageyama Y"/>
            <person name="Nozu R"/>
            <person name="Adachi N"/>
            <person name="Nishimura O"/>
            <person name="Nakagawa R"/>
            <person name="Tanegashima C"/>
            <person name="Kiyatake I"/>
            <person name="Matsumoto R"/>
            <person name="Murakumo K"/>
            <person name="Nishida K"/>
            <person name="Terakita A"/>
            <person name="Kuratani S"/>
            <person name="Sato K"/>
            <person name="Hyodo S Kuraku.S."/>
        </authorList>
    </citation>
    <scope>NUCLEOTIDE SEQUENCE [LARGE SCALE GENOMIC DNA]</scope>
</reference>
<comment type="similarity">
    <text evidence="2">Belongs to the IRF2BP family.</text>
</comment>
<keyword evidence="3" id="KW-0539">Nucleus</keyword>
<dbReference type="SUPFAM" id="SSF57850">
    <property type="entry name" value="RING/U-box"/>
    <property type="match status" value="1"/>
</dbReference>
<feature type="compositionally biased region" description="Pro residues" evidence="4">
    <location>
        <begin position="70"/>
        <end position="94"/>
    </location>
</feature>
<dbReference type="OrthoDB" id="45007at2759"/>
<dbReference type="Proteomes" id="UP000288216">
    <property type="component" value="Unassembled WGS sequence"/>
</dbReference>
<dbReference type="GO" id="GO:0006357">
    <property type="term" value="P:regulation of transcription by RNA polymerase II"/>
    <property type="evidence" value="ECO:0007669"/>
    <property type="project" value="TreeGrafter"/>
</dbReference>
<evidence type="ECO:0000259" key="7">
    <source>
        <dbReference type="Pfam" id="PF25457"/>
    </source>
</evidence>
<accession>A0A401PQZ2</accession>
<sequence length="506" mass="53406">MGSAPPPPAASAAASSRRHSCYLCDLPRMPWAMIWDFSQAVCRGCVNYEGADRIELVIEQTRHLKRAHGLPPPGPAPAQAPLPARPRTPLPPPHRLLLADYLPGPEPPPPPLPQARRPPHGLSARSLELGGRRPELERALRDKAAAAGGGPEAALAELSRALRHRAEEWQGRPAAVRDSLLGLADCAPFPLRLRAEPGLLARLLAFDAAERAPDRALELRLFIEYPSGSGAVHSGAAEACRHMLADSAKEGPGSPGLECLEYERRPGAGDWRPLGQLLTEAARLFKEAVPAELLPEPHAEPGGSSGPRAPCRPATRRRKASPDREPDAGKAGDWPPAGSHLPPDGPAQMGHSPAGLVGSSSTPIATDSLVPKEAGQAVHSTTPPGQSGQRRLASRNGDPGGPSAEVGQGSEPPGAPDSSNSPLCCTICHQRLEDTHFVQCPSVPGHKFCFPCSRESIKSQGASGEVYCPSGEKCPLIGSNVPWAFMQGEIATILAGDIKVKKERDP</sequence>
<feature type="compositionally biased region" description="Basic and acidic residues" evidence="4">
    <location>
        <begin position="320"/>
        <end position="330"/>
    </location>
</feature>
<dbReference type="FunFam" id="1.10.10.1580:FF:000001">
    <property type="entry name" value="interferon regulatory factor 2-binding protein 2"/>
    <property type="match status" value="1"/>
</dbReference>
<comment type="subcellular location">
    <subcellularLocation>
        <location evidence="1">Nucleus</location>
    </subcellularLocation>
</comment>
<evidence type="ECO:0000256" key="3">
    <source>
        <dbReference type="ARBA" id="ARBA00023242"/>
    </source>
</evidence>
<dbReference type="GO" id="GO:0003714">
    <property type="term" value="F:transcription corepressor activity"/>
    <property type="evidence" value="ECO:0007669"/>
    <property type="project" value="TreeGrafter"/>
</dbReference>
<dbReference type="PANTHER" id="PTHR10816:SF19">
    <property type="entry name" value="PROTEIN INTERACTING WITH TTK69 AND SIN3A, ISOFORM D"/>
    <property type="match status" value="1"/>
</dbReference>
<evidence type="ECO:0000256" key="1">
    <source>
        <dbReference type="ARBA" id="ARBA00004123"/>
    </source>
</evidence>
<dbReference type="PANTHER" id="PTHR10816">
    <property type="entry name" value="MYELIN TRANSCRIPTION FACTOR 1-RELATED"/>
    <property type="match status" value="1"/>
</dbReference>
<feature type="domain" description="Interferon regulatory factor 2-binding protein 1/2-like zinc finger" evidence="5">
    <location>
        <begin position="17"/>
        <end position="68"/>
    </location>
</feature>
<feature type="domain" description="Interferon regulatory factor 2-binding protein 1/2-like C3HC4 zinc finger" evidence="6">
    <location>
        <begin position="423"/>
        <end position="494"/>
    </location>
</feature>
<comment type="caution">
    <text evidence="8">The sequence shown here is derived from an EMBL/GenBank/DDBJ whole genome shotgun (WGS) entry which is preliminary data.</text>
</comment>
<dbReference type="OMA" id="MFQDCLK"/>
<dbReference type="Pfam" id="PF25457">
    <property type="entry name" value="IRF-2BP1_2_M"/>
    <property type="match status" value="1"/>
</dbReference>
<dbReference type="InterPro" id="IPR058682">
    <property type="entry name" value="IRF-2BP1/2-like_M"/>
</dbReference>
<keyword evidence="9" id="KW-1185">Reference proteome</keyword>
<feature type="region of interest" description="Disordered" evidence="4">
    <location>
        <begin position="295"/>
        <end position="420"/>
    </location>
</feature>
<protein>
    <submittedName>
        <fullName evidence="8">Uncharacterized protein</fullName>
    </submittedName>
</protein>
<feature type="region of interest" description="Disordered" evidence="4">
    <location>
        <begin position="66"/>
        <end position="132"/>
    </location>
</feature>
<dbReference type="GO" id="GO:0005634">
    <property type="term" value="C:nucleus"/>
    <property type="evidence" value="ECO:0007669"/>
    <property type="project" value="UniProtKB-SubCell"/>
</dbReference>
<evidence type="ECO:0000259" key="5">
    <source>
        <dbReference type="Pfam" id="PF11261"/>
    </source>
</evidence>
<dbReference type="Pfam" id="PF25454">
    <property type="entry name" value="zf-C3HC4_IRF-2BP1_2"/>
    <property type="match status" value="1"/>
</dbReference>
<evidence type="ECO:0000256" key="2">
    <source>
        <dbReference type="ARBA" id="ARBA00010802"/>
    </source>
</evidence>
<organism evidence="8 9">
    <name type="scientific">Scyliorhinus torazame</name>
    <name type="common">Cloudy catshark</name>
    <name type="synonym">Catulus torazame</name>
    <dbReference type="NCBI Taxonomy" id="75743"/>
    <lineage>
        <taxon>Eukaryota</taxon>
        <taxon>Metazoa</taxon>
        <taxon>Chordata</taxon>
        <taxon>Craniata</taxon>
        <taxon>Vertebrata</taxon>
        <taxon>Chondrichthyes</taxon>
        <taxon>Elasmobranchii</taxon>
        <taxon>Galeomorphii</taxon>
        <taxon>Galeoidea</taxon>
        <taxon>Carcharhiniformes</taxon>
        <taxon>Scyliorhinidae</taxon>
        <taxon>Scyliorhinus</taxon>
    </lineage>
</organism>
<evidence type="ECO:0000313" key="9">
    <source>
        <dbReference type="Proteomes" id="UP000288216"/>
    </source>
</evidence>
<dbReference type="InterPro" id="IPR022750">
    <property type="entry name" value="IRF-2BP1_2-like_Znf"/>
</dbReference>
<name>A0A401PQZ2_SCYTO</name>
<proteinExistence type="inferred from homology"/>
<dbReference type="InterPro" id="IPR044882">
    <property type="entry name" value="I2BP1/2_C3HC4-RING_sf"/>
</dbReference>
<dbReference type="Gene3D" id="1.10.10.1580">
    <property type="entry name" value="Interferon regulatory factor 2-binding protein"/>
    <property type="match status" value="1"/>
</dbReference>
<gene>
    <name evidence="8" type="ORF">scyTo_0019025</name>
</gene>
<evidence type="ECO:0000259" key="6">
    <source>
        <dbReference type="Pfam" id="PF25454"/>
    </source>
</evidence>
<feature type="compositionally biased region" description="Polar residues" evidence="4">
    <location>
        <begin position="378"/>
        <end position="389"/>
    </location>
</feature>
<evidence type="ECO:0000313" key="8">
    <source>
        <dbReference type="EMBL" id="GCB75544.1"/>
    </source>
</evidence>
<dbReference type="AlphaFoldDB" id="A0A401PQZ2"/>
<dbReference type="InterPro" id="IPR057414">
    <property type="entry name" value="Zf-C3HC4_IRF-2BP1_2"/>
</dbReference>
<dbReference type="EMBL" id="BFAA01013779">
    <property type="protein sequence ID" value="GCB75544.1"/>
    <property type="molecule type" value="Genomic_DNA"/>
</dbReference>
<dbReference type="Pfam" id="PF11261">
    <property type="entry name" value="IRF-2BP1_2"/>
    <property type="match status" value="1"/>
</dbReference>
<evidence type="ECO:0000256" key="4">
    <source>
        <dbReference type="SAM" id="MobiDB-lite"/>
    </source>
</evidence>